<evidence type="ECO:0000313" key="2">
    <source>
        <dbReference type="EMBL" id="OME90138.1"/>
    </source>
</evidence>
<evidence type="ECO:0000259" key="1">
    <source>
        <dbReference type="Pfam" id="PF12867"/>
    </source>
</evidence>
<dbReference type="RefSeq" id="WP_076324671.1">
    <property type="nucleotide sequence ID" value="NZ_MRTF01000008.1"/>
</dbReference>
<feature type="domain" description="DinB-like" evidence="1">
    <location>
        <begin position="26"/>
        <end position="139"/>
    </location>
</feature>
<dbReference type="InterPro" id="IPR024775">
    <property type="entry name" value="DinB-like"/>
</dbReference>
<dbReference type="OrthoDB" id="9798830at2"/>
<evidence type="ECO:0000313" key="3">
    <source>
        <dbReference type="Proteomes" id="UP000187074"/>
    </source>
</evidence>
<organism evidence="2 3">
    <name type="scientific">Paenibacillus lautus</name>
    <name type="common">Bacillus lautus</name>
    <dbReference type="NCBI Taxonomy" id="1401"/>
    <lineage>
        <taxon>Bacteria</taxon>
        <taxon>Bacillati</taxon>
        <taxon>Bacillota</taxon>
        <taxon>Bacilli</taxon>
        <taxon>Bacillales</taxon>
        <taxon>Paenibacillaceae</taxon>
        <taxon>Paenibacillus</taxon>
    </lineage>
</organism>
<dbReference type="EMBL" id="MRTF01000008">
    <property type="protein sequence ID" value="OME90138.1"/>
    <property type="molecule type" value="Genomic_DNA"/>
</dbReference>
<dbReference type="Proteomes" id="UP000187074">
    <property type="component" value="Unassembled WGS sequence"/>
</dbReference>
<comment type="caution">
    <text evidence="2">The sequence shown here is derived from an EMBL/GenBank/DDBJ whole genome shotgun (WGS) entry which is preliminary data.</text>
</comment>
<gene>
    <name evidence="2" type="ORF">BK123_22845</name>
</gene>
<sequence length="156" mass="18168">MNMKELLLQNWDYAMGQEDWYPPIHPALKDVTVEQALWKPEGQAANSIWENVQHLLYYKQRLLGRLEGTPLHNEGIGNDETFLIHETSEDAWNTAREQLQEVHAALRQKIEEMPEAEVIESPQRILSLIMHDAYHTGQIVFLRKLQGSWPAKRSDL</sequence>
<dbReference type="InterPro" id="IPR034660">
    <property type="entry name" value="DinB/YfiT-like"/>
</dbReference>
<dbReference type="Gene3D" id="1.20.120.450">
    <property type="entry name" value="dinb family like domain"/>
    <property type="match status" value="1"/>
</dbReference>
<accession>A0A1R1AX71</accession>
<dbReference type="Pfam" id="PF12867">
    <property type="entry name" value="DinB_2"/>
    <property type="match status" value="1"/>
</dbReference>
<protein>
    <recommendedName>
        <fullName evidence="1">DinB-like domain-containing protein</fullName>
    </recommendedName>
</protein>
<dbReference type="SUPFAM" id="SSF109854">
    <property type="entry name" value="DinB/YfiT-like putative metalloenzymes"/>
    <property type="match status" value="1"/>
</dbReference>
<dbReference type="AlphaFoldDB" id="A0A1R1AX71"/>
<reference evidence="2 3" key="1">
    <citation type="submission" date="2016-11" db="EMBL/GenBank/DDBJ databases">
        <title>Paenibacillus species isolates.</title>
        <authorList>
            <person name="Beno S.M."/>
        </authorList>
    </citation>
    <scope>NUCLEOTIDE SEQUENCE [LARGE SCALE GENOMIC DNA]</scope>
    <source>
        <strain evidence="2 3">FSL F4-0100</strain>
    </source>
</reference>
<name>A0A1R1AX71_PAELA</name>
<proteinExistence type="predicted"/>
<dbReference type="STRING" id="1401.BK123_22845"/>